<evidence type="ECO:0000256" key="5">
    <source>
        <dbReference type="ARBA" id="ARBA00022989"/>
    </source>
</evidence>
<dbReference type="InterPro" id="IPR020846">
    <property type="entry name" value="MFS_dom"/>
</dbReference>
<dbReference type="Pfam" id="PF07690">
    <property type="entry name" value="MFS_1"/>
    <property type="match status" value="1"/>
</dbReference>
<evidence type="ECO:0000256" key="4">
    <source>
        <dbReference type="ARBA" id="ARBA00022692"/>
    </source>
</evidence>
<dbReference type="InterPro" id="IPR004638">
    <property type="entry name" value="EmrB-like"/>
</dbReference>
<dbReference type="GO" id="GO:0022857">
    <property type="term" value="F:transmembrane transporter activity"/>
    <property type="evidence" value="ECO:0007669"/>
    <property type="project" value="InterPro"/>
</dbReference>
<keyword evidence="5" id="KW-1133">Transmembrane helix</keyword>
<dbReference type="NCBIfam" id="TIGR00711">
    <property type="entry name" value="efflux_EmrB"/>
    <property type="match status" value="1"/>
</dbReference>
<dbReference type="InterPro" id="IPR036259">
    <property type="entry name" value="MFS_trans_sf"/>
</dbReference>
<dbReference type="Proteomes" id="UP000190951">
    <property type="component" value="Chromosome"/>
</dbReference>
<dbReference type="AlphaFoldDB" id="A0A1S8KYA1"/>
<protein>
    <submittedName>
        <fullName evidence="7">Multidrug resistance protein MdtD</fullName>
    </submittedName>
</protein>
<proteinExistence type="predicted"/>
<dbReference type="InterPro" id="IPR011701">
    <property type="entry name" value="MFS"/>
</dbReference>
<evidence type="ECO:0000256" key="1">
    <source>
        <dbReference type="ARBA" id="ARBA00004651"/>
    </source>
</evidence>
<dbReference type="PROSITE" id="PS50850">
    <property type="entry name" value="MFS"/>
    <property type="match status" value="1"/>
</dbReference>
<dbReference type="InterPro" id="IPR005829">
    <property type="entry name" value="Sugar_transporter_CS"/>
</dbReference>
<keyword evidence="6" id="KW-0472">Membrane</keyword>
<dbReference type="GO" id="GO:0005886">
    <property type="term" value="C:plasma membrane"/>
    <property type="evidence" value="ECO:0007669"/>
    <property type="project" value="UniProtKB-SubCell"/>
</dbReference>
<organism evidence="7 8">
    <name type="scientific">Clostridium felsineum</name>
    <dbReference type="NCBI Taxonomy" id="36839"/>
    <lineage>
        <taxon>Bacteria</taxon>
        <taxon>Bacillati</taxon>
        <taxon>Bacillota</taxon>
        <taxon>Clostridia</taxon>
        <taxon>Eubacteriales</taxon>
        <taxon>Clostridiaceae</taxon>
        <taxon>Clostridium</taxon>
    </lineage>
</organism>
<dbReference type="RefSeq" id="WP_077835351.1">
    <property type="nucleotide sequence ID" value="NZ_CP096983.1"/>
</dbReference>
<reference evidence="7 8" key="1">
    <citation type="submission" date="2022-04" db="EMBL/GenBank/DDBJ databases">
        <title>Genome sequence of C. roseum typestrain.</title>
        <authorList>
            <person name="Poehlein A."/>
            <person name="Schoch T."/>
            <person name="Duerre P."/>
            <person name="Daniel R."/>
        </authorList>
    </citation>
    <scope>NUCLEOTIDE SEQUENCE [LARGE SCALE GENOMIC DNA]</scope>
    <source>
        <strain evidence="7 8">DSM 7320</strain>
    </source>
</reference>
<evidence type="ECO:0000313" key="8">
    <source>
        <dbReference type="Proteomes" id="UP000190951"/>
    </source>
</evidence>
<evidence type="ECO:0000256" key="3">
    <source>
        <dbReference type="ARBA" id="ARBA00022475"/>
    </source>
</evidence>
<keyword evidence="2" id="KW-0813">Transport</keyword>
<dbReference type="PANTHER" id="PTHR42718:SF46">
    <property type="entry name" value="BLR6921 PROTEIN"/>
    <property type="match status" value="1"/>
</dbReference>
<dbReference type="KEGG" id="crw:CROST_002230"/>
<name>A0A1S8KYA1_9CLOT</name>
<dbReference type="NCBIfam" id="TIGR03057">
    <property type="entry name" value="xxxLxxG_by_4"/>
    <property type="match status" value="1"/>
</dbReference>
<keyword evidence="4" id="KW-0812">Transmembrane</keyword>
<keyword evidence="3" id="KW-1003">Cell membrane</keyword>
<accession>A0A1S8KYA1</accession>
<dbReference type="InterPro" id="IPR023908">
    <property type="entry name" value="xxxLxxG_rpt"/>
</dbReference>
<gene>
    <name evidence="7" type="primary">mdtD_1</name>
    <name evidence="7" type="ORF">CROST_002230</name>
</gene>
<sequence length="897" mass="96989">MNKKTKYIGFIGILIAAFLGVIDSTIVNIALPSITDYFKVSLNDTSWISTIYALALAVFMITASKLADQFGRKKLMIIGLLIFGVSSALCGFSNSLLFLIVMRFIQGIGGAIITPIVLPMGIEIFGKEKMQVVVGAAGAIVGFAAASGPPIGGILIKYVNWEAVFFVNVPLAIIALIIVLFFAEESYDNTVSKSIDWIGMIMITISLFSLTFALLKGRDYGWTSTTIIVLLIAFAASLVIFIAAELKISNPMVELKLFKELTFTASNICYMITGFAIMCPLLIFNYYLQNVLEYDTLKAAFIMISVSLTSMFATPMGSILSKKIGTRIVNFVGIFVMGIGILRLSYLRADTTIGIMVVNLIICGIGLGFSVQALSSSVKYIPKEKSGMGSGIINAARQIGSCIGIAILVSILNGNVSTAKDNIREDAISYINNRNELIKPVRAELIKIVNDKFKNSDNNTSDKKGMSQSAVEKSIKKVMMDNKNEFSKNAVFHNNNALEKLYNGTSALRDGTNKVIAGEVGLNNGIKSLNSGLVTIYNGSNSLNSGLSQINNGVNQLKNGSQKLADGSQGITALINGIDTLNTGAQNFSNQFSPSNDKSNPTLYDRVTELNDGTQKVSNGVNSYVNTVDSTLYMMIKSNPEASRTLEEYKSELNIMKNNTNNVADENSKNQYVQQAKMLSNMVSIYASATTSSNEGEFESKLKEDKNNIVYSGEALKAGTSSLKDGTSKFTAQFQDGGAVKNGVSNLTQGIYKLSTSSDKLVKLQEGIGSMNMAISNFSGGVNKIYDGSTKLKDGVLNAKNGSDKLVDGSNKLINSSYKIKDGTETVVTSIGMAGQKEEIQNVINKINDEKNDKLSEAFSKTFLIAAIVIMLTSILGLFTDKKVEDKEYEDKMIENI</sequence>
<dbReference type="Gene3D" id="1.20.1720.10">
    <property type="entry name" value="Multidrug resistance protein D"/>
    <property type="match status" value="1"/>
</dbReference>
<comment type="subcellular location">
    <subcellularLocation>
        <location evidence="1">Cell membrane</location>
        <topology evidence="1">Multi-pass membrane protein</topology>
    </subcellularLocation>
</comment>
<evidence type="ECO:0000313" key="7">
    <source>
        <dbReference type="EMBL" id="URZ09546.1"/>
    </source>
</evidence>
<dbReference type="Gene3D" id="1.20.1250.20">
    <property type="entry name" value="MFS general substrate transporter like domains"/>
    <property type="match status" value="1"/>
</dbReference>
<dbReference type="PRINTS" id="PR01036">
    <property type="entry name" value="TCRTETB"/>
</dbReference>
<dbReference type="CDD" id="cd17321">
    <property type="entry name" value="MFS_MMR_MDR_like"/>
    <property type="match status" value="1"/>
</dbReference>
<dbReference type="PROSITE" id="PS00216">
    <property type="entry name" value="SUGAR_TRANSPORT_1"/>
    <property type="match status" value="1"/>
</dbReference>
<evidence type="ECO:0000256" key="2">
    <source>
        <dbReference type="ARBA" id="ARBA00022448"/>
    </source>
</evidence>
<dbReference type="STRING" id="84029.CROST_41700"/>
<dbReference type="SUPFAM" id="SSF103473">
    <property type="entry name" value="MFS general substrate transporter"/>
    <property type="match status" value="1"/>
</dbReference>
<evidence type="ECO:0000256" key="6">
    <source>
        <dbReference type="ARBA" id="ARBA00023136"/>
    </source>
</evidence>
<keyword evidence="8" id="KW-1185">Reference proteome</keyword>
<dbReference type="PANTHER" id="PTHR42718">
    <property type="entry name" value="MAJOR FACILITATOR SUPERFAMILY MULTIDRUG TRANSPORTER MFSC"/>
    <property type="match status" value="1"/>
</dbReference>
<dbReference type="EMBL" id="CP096983">
    <property type="protein sequence ID" value="URZ09546.1"/>
    <property type="molecule type" value="Genomic_DNA"/>
</dbReference>